<evidence type="ECO:0000256" key="2">
    <source>
        <dbReference type="ARBA" id="ARBA00010139"/>
    </source>
</evidence>
<dbReference type="PANTHER" id="PTHR43872:SF1">
    <property type="entry name" value="MONOOXYGENASE, PUTATIVE (AFU_ORTHOLOGUE AFUA_8G02570)-RELATED"/>
    <property type="match status" value="1"/>
</dbReference>
<comment type="caution">
    <text evidence="8">The sequence shown here is derived from an EMBL/GenBank/DDBJ whole genome shotgun (WGS) entry which is preliminary data.</text>
</comment>
<dbReference type="PANTHER" id="PTHR43872">
    <property type="entry name" value="MONOOXYGENASE, PUTATIVE (AFU_ORTHOLOGUE AFUA_8G02570)-RELATED"/>
    <property type="match status" value="1"/>
</dbReference>
<evidence type="ECO:0000256" key="7">
    <source>
        <dbReference type="ARBA" id="ARBA00023033"/>
    </source>
</evidence>
<dbReference type="RefSeq" id="WP_007322639.1">
    <property type="nucleotide sequence ID" value="NZ_BAEE01000061.1"/>
</dbReference>
<dbReference type="GO" id="GO:0050661">
    <property type="term" value="F:NADP binding"/>
    <property type="evidence" value="ECO:0007669"/>
    <property type="project" value="InterPro"/>
</dbReference>
<dbReference type="Pfam" id="PF13450">
    <property type="entry name" value="NAD_binding_8"/>
    <property type="match status" value="1"/>
</dbReference>
<dbReference type="FunFam" id="3.50.50.60:FF:000228">
    <property type="entry name" value="FAD-containing monooxygenase EthA"/>
    <property type="match status" value="1"/>
</dbReference>
<protein>
    <submittedName>
        <fullName evidence="8">Monooxygenase</fullName>
    </submittedName>
</protein>
<evidence type="ECO:0000256" key="3">
    <source>
        <dbReference type="ARBA" id="ARBA00022630"/>
    </source>
</evidence>
<reference evidence="8 9" key="1">
    <citation type="submission" date="2011-11" db="EMBL/GenBank/DDBJ databases">
        <title>Whole genome shotgun sequence of Gordonia araii NBRC 100433.</title>
        <authorList>
            <person name="Yoshida Y."/>
            <person name="Hosoyama A."/>
            <person name="Tsuchikane K."/>
            <person name="Katsumata H."/>
            <person name="Yamazaki S."/>
            <person name="Fujita N."/>
        </authorList>
    </citation>
    <scope>NUCLEOTIDE SEQUENCE [LARGE SCALE GENOMIC DNA]</scope>
    <source>
        <strain evidence="8 9">NBRC 100433</strain>
    </source>
</reference>
<comment type="cofactor">
    <cofactor evidence="1">
        <name>FAD</name>
        <dbReference type="ChEBI" id="CHEBI:57692"/>
    </cofactor>
</comment>
<gene>
    <name evidence="8" type="ORF">GOARA_061_00030</name>
</gene>
<accession>G7H3Y9</accession>
<dbReference type="InterPro" id="IPR020946">
    <property type="entry name" value="Flavin_mOase-like"/>
</dbReference>
<comment type="similarity">
    <text evidence="2">Belongs to the FAD-binding monooxygenase family.</text>
</comment>
<evidence type="ECO:0000256" key="6">
    <source>
        <dbReference type="ARBA" id="ARBA00023002"/>
    </source>
</evidence>
<organism evidence="8 9">
    <name type="scientific">Gordonia araii NBRC 100433</name>
    <dbReference type="NCBI Taxonomy" id="1073574"/>
    <lineage>
        <taxon>Bacteria</taxon>
        <taxon>Bacillati</taxon>
        <taxon>Actinomycetota</taxon>
        <taxon>Actinomycetes</taxon>
        <taxon>Mycobacteriales</taxon>
        <taxon>Gordoniaceae</taxon>
        <taxon>Gordonia</taxon>
    </lineage>
</organism>
<dbReference type="STRING" id="1073574.GOARA_061_00030"/>
<evidence type="ECO:0000313" key="8">
    <source>
        <dbReference type="EMBL" id="GAB10564.1"/>
    </source>
</evidence>
<keyword evidence="6" id="KW-0560">Oxidoreductase</keyword>
<dbReference type="AlphaFoldDB" id="G7H3Y9"/>
<keyword evidence="3" id="KW-0285">Flavoprotein</keyword>
<name>G7H3Y9_9ACTN</name>
<dbReference type="Gene3D" id="3.50.50.60">
    <property type="entry name" value="FAD/NAD(P)-binding domain"/>
    <property type="match status" value="3"/>
</dbReference>
<keyword evidence="7 8" id="KW-0503">Monooxygenase</keyword>
<dbReference type="SUPFAM" id="SSF51905">
    <property type="entry name" value="FAD/NAD(P)-binding domain"/>
    <property type="match status" value="1"/>
</dbReference>
<dbReference type="GO" id="GO:0004499">
    <property type="term" value="F:N,N-dimethylaniline monooxygenase activity"/>
    <property type="evidence" value="ECO:0007669"/>
    <property type="project" value="InterPro"/>
</dbReference>
<dbReference type="Proteomes" id="UP000035088">
    <property type="component" value="Unassembled WGS sequence"/>
</dbReference>
<keyword evidence="5" id="KW-0521">NADP</keyword>
<dbReference type="InterPro" id="IPR051820">
    <property type="entry name" value="FAD-binding_MO"/>
</dbReference>
<dbReference type="Pfam" id="PF00743">
    <property type="entry name" value="FMO-like"/>
    <property type="match status" value="1"/>
</dbReference>
<dbReference type="OrthoDB" id="5168853at2"/>
<dbReference type="EMBL" id="BAEE01000061">
    <property type="protein sequence ID" value="GAB10564.1"/>
    <property type="molecule type" value="Genomic_DNA"/>
</dbReference>
<keyword evidence="9" id="KW-1185">Reference proteome</keyword>
<sequence length="511" mass="56604">MSTSATHPEYFDVVIIGGGISGIGAAVYLTKEFPKKKIALLEGRDAIGGTWDLFRYPGIRSDSDLHTFAYEFKSWKHETAIADAPLIRGYLQETVDEYGLDEIIRYRSQVTSAAWSSDDAEWVLSVDVADADGTVRHEVIKAGWVFGATGYYRYDEGFTPEFEGSENFKGDIIHPQHWPEDYDYSGKKVVVIGSGATAITLIPSMLQGDGAASHVTMLQRTPTYIMTMPRVDGLSLKLTKLLGERGGYLATRWKNVWTDWGVVKMLSTFPKLSRRLIRYLNTKELPAGFDVDTHFNPPYDPWDQRLCLAPDGDFFASIRAGDASVVTDRIVRFTADGIELESGATIEADLIVTATGLNMRLFGGIDLTVDGRPVDLSETVVYRGMMLSGVPNWVMAVGYTKSSWTLKIGLLGKSFVELLRHMDTGGYDTAVADAPDGTGTRPIIDLDAGYMLRAKHTLPRQGDETPWQMKSVFLEDRKMFRGPVVTDALTFSSRLERELSVPAATPESGRR</sequence>
<evidence type="ECO:0000256" key="4">
    <source>
        <dbReference type="ARBA" id="ARBA00022827"/>
    </source>
</evidence>
<proteinExistence type="inferred from homology"/>
<evidence type="ECO:0000313" key="9">
    <source>
        <dbReference type="Proteomes" id="UP000035088"/>
    </source>
</evidence>
<evidence type="ECO:0000256" key="1">
    <source>
        <dbReference type="ARBA" id="ARBA00001974"/>
    </source>
</evidence>
<evidence type="ECO:0000256" key="5">
    <source>
        <dbReference type="ARBA" id="ARBA00022857"/>
    </source>
</evidence>
<keyword evidence="4" id="KW-0274">FAD</keyword>
<dbReference type="GO" id="GO:0050660">
    <property type="term" value="F:flavin adenine dinucleotide binding"/>
    <property type="evidence" value="ECO:0007669"/>
    <property type="project" value="InterPro"/>
</dbReference>
<dbReference type="InterPro" id="IPR036188">
    <property type="entry name" value="FAD/NAD-bd_sf"/>
</dbReference>